<evidence type="ECO:0000256" key="2">
    <source>
        <dbReference type="ARBA" id="ARBA00015888"/>
    </source>
</evidence>
<evidence type="ECO:0000256" key="7">
    <source>
        <dbReference type="ARBA" id="ARBA00023125"/>
    </source>
</evidence>
<proteinExistence type="inferred from homology"/>
<dbReference type="PANTHER" id="PTHR13604">
    <property type="entry name" value="DC12-RELATED"/>
    <property type="match status" value="1"/>
</dbReference>
<dbReference type="InterPro" id="IPR036590">
    <property type="entry name" value="SRAP-like"/>
</dbReference>
<reference evidence="13 14" key="1">
    <citation type="submission" date="2024-02" db="EMBL/GenBank/DDBJ databases">
        <title>Chromosome-scale genome assembly of the rough periwinkle Littorina saxatilis.</title>
        <authorList>
            <person name="De Jode A."/>
            <person name="Faria R."/>
            <person name="Formenti G."/>
            <person name="Sims Y."/>
            <person name="Smith T.P."/>
            <person name="Tracey A."/>
            <person name="Wood J.M.D."/>
            <person name="Zagrodzka Z.B."/>
            <person name="Johannesson K."/>
            <person name="Butlin R.K."/>
            <person name="Leder E.H."/>
        </authorList>
    </citation>
    <scope>NUCLEOTIDE SEQUENCE [LARGE SCALE GENOMIC DNA]</scope>
    <source>
        <strain evidence="13">Snail1</strain>
        <tissue evidence="13">Muscle</tissue>
    </source>
</reference>
<keyword evidence="4" id="KW-0227">DNA damage</keyword>
<evidence type="ECO:0000256" key="11">
    <source>
        <dbReference type="ARBA" id="ARBA00031130"/>
    </source>
</evidence>
<dbReference type="InterPro" id="IPR003738">
    <property type="entry name" value="SRAP"/>
</dbReference>
<evidence type="ECO:0000313" key="13">
    <source>
        <dbReference type="EMBL" id="KAK7095522.1"/>
    </source>
</evidence>
<keyword evidence="8" id="KW-0456">Lyase</keyword>
<keyword evidence="14" id="KW-1185">Reference proteome</keyword>
<evidence type="ECO:0000256" key="12">
    <source>
        <dbReference type="SAM" id="MobiDB-lite"/>
    </source>
</evidence>
<keyword evidence="7" id="KW-0238">DNA-binding</keyword>
<evidence type="ECO:0000256" key="1">
    <source>
        <dbReference type="ARBA" id="ARBA00008136"/>
    </source>
</evidence>
<feature type="compositionally biased region" description="Basic and acidic residues" evidence="12">
    <location>
        <begin position="149"/>
        <end position="182"/>
    </location>
</feature>
<keyword evidence="6" id="KW-0190">Covalent protein-DNA linkage</keyword>
<gene>
    <name evidence="13" type="ORF">V1264_006916</name>
</gene>
<evidence type="ECO:0000256" key="6">
    <source>
        <dbReference type="ARBA" id="ARBA00023124"/>
    </source>
</evidence>
<evidence type="ECO:0000256" key="4">
    <source>
        <dbReference type="ARBA" id="ARBA00022763"/>
    </source>
</evidence>
<evidence type="ECO:0000313" key="14">
    <source>
        <dbReference type="Proteomes" id="UP001374579"/>
    </source>
</evidence>
<evidence type="ECO:0000256" key="9">
    <source>
        <dbReference type="ARBA" id="ARBA00030390"/>
    </source>
</evidence>
<dbReference type="Proteomes" id="UP001374579">
    <property type="component" value="Unassembled WGS sequence"/>
</dbReference>
<keyword evidence="3" id="KW-0645">Protease</keyword>
<evidence type="ECO:0000256" key="5">
    <source>
        <dbReference type="ARBA" id="ARBA00022801"/>
    </source>
</evidence>
<comment type="caution">
    <text evidence="13">The sequence shown here is derived from an EMBL/GenBank/DDBJ whole genome shotgun (WGS) entry which is preliminary data.</text>
</comment>
<name>A0AAN9G5F0_9CAEN</name>
<dbReference type="Pfam" id="PF02586">
    <property type="entry name" value="SRAP"/>
    <property type="match status" value="2"/>
</dbReference>
<feature type="compositionally biased region" description="Basic and acidic residues" evidence="12">
    <location>
        <begin position="365"/>
        <end position="380"/>
    </location>
</feature>
<keyword evidence="5" id="KW-0378">Hydrolase</keyword>
<accession>A0AAN9G5F0</accession>
<evidence type="ECO:0000256" key="3">
    <source>
        <dbReference type="ARBA" id="ARBA00022670"/>
    </source>
</evidence>
<feature type="region of interest" description="Disordered" evidence="12">
    <location>
        <begin position="148"/>
        <end position="238"/>
    </location>
</feature>
<dbReference type="GO" id="GO:0008233">
    <property type="term" value="F:peptidase activity"/>
    <property type="evidence" value="ECO:0007669"/>
    <property type="project" value="UniProtKB-KW"/>
</dbReference>
<organism evidence="13 14">
    <name type="scientific">Littorina saxatilis</name>
    <dbReference type="NCBI Taxonomy" id="31220"/>
    <lineage>
        <taxon>Eukaryota</taxon>
        <taxon>Metazoa</taxon>
        <taxon>Spiralia</taxon>
        <taxon>Lophotrochozoa</taxon>
        <taxon>Mollusca</taxon>
        <taxon>Gastropoda</taxon>
        <taxon>Caenogastropoda</taxon>
        <taxon>Littorinimorpha</taxon>
        <taxon>Littorinoidea</taxon>
        <taxon>Littorinidae</taxon>
        <taxon>Littorina</taxon>
    </lineage>
</organism>
<dbReference type="AlphaFoldDB" id="A0AAN9G5F0"/>
<dbReference type="GO" id="GO:0003697">
    <property type="term" value="F:single-stranded DNA binding"/>
    <property type="evidence" value="ECO:0007669"/>
    <property type="project" value="InterPro"/>
</dbReference>
<dbReference type="PANTHER" id="PTHR13604:SF0">
    <property type="entry name" value="ABASIC SITE PROCESSING PROTEIN HMCES"/>
    <property type="match status" value="1"/>
</dbReference>
<dbReference type="EMBL" id="JBAMIC010000018">
    <property type="protein sequence ID" value="KAK7095522.1"/>
    <property type="molecule type" value="Genomic_DNA"/>
</dbReference>
<comment type="similarity">
    <text evidence="1">Belongs to the SOS response-associated peptidase family.</text>
</comment>
<dbReference type="SUPFAM" id="SSF143081">
    <property type="entry name" value="BB1717-like"/>
    <property type="match status" value="1"/>
</dbReference>
<sequence length="380" mass="42367">MCGRTACTLAPDDILGACRFKDRQGKVKHPVWKDAPGGQQYYPSPNIAPTSHTPVLVSSKHFPELESISERVVQPMKWGLIPAWHKGDPYKLQYETNNCRAEGMLTKKTYKGPLEKGNRCIILAEGFFEWKRTEKGKQPYFIYFPQSAEDTKPDVKPDTKLDIKTEPIKPDPDAKSLSETKPKLGPACVKPEPNGDNEPIAASSSEEATKREVKQEIKSEPDEAGEKTGNGDAQDEEQEWKGRRLLTMAGVFGVWHPSDGTAPLYSYSVITVDSSPAMSSIHHRMPAILSSEEEIRDWLDFGEVPLTEAVKAIHATECIKMHMVSPVVNNSRNKSPECLEPYNPKEVKKTASSNLMMNWLSKAKPSPDKQQPDAKKPKLG</sequence>
<dbReference type="GO" id="GO:0106300">
    <property type="term" value="P:protein-DNA covalent cross-linking repair"/>
    <property type="evidence" value="ECO:0007669"/>
    <property type="project" value="InterPro"/>
</dbReference>
<dbReference type="GO" id="GO:0006508">
    <property type="term" value="P:proteolysis"/>
    <property type="evidence" value="ECO:0007669"/>
    <property type="project" value="UniProtKB-KW"/>
</dbReference>
<feature type="compositionally biased region" description="Basic and acidic residues" evidence="12">
    <location>
        <begin position="207"/>
        <end position="226"/>
    </location>
</feature>
<dbReference type="GO" id="GO:0016829">
    <property type="term" value="F:lyase activity"/>
    <property type="evidence" value="ECO:0007669"/>
    <property type="project" value="UniProtKB-KW"/>
</dbReference>
<evidence type="ECO:0000256" key="10">
    <source>
        <dbReference type="ARBA" id="ARBA00030898"/>
    </source>
</evidence>
<feature type="region of interest" description="Disordered" evidence="12">
    <location>
        <begin position="329"/>
        <end position="380"/>
    </location>
</feature>
<evidence type="ECO:0000256" key="8">
    <source>
        <dbReference type="ARBA" id="ARBA00023239"/>
    </source>
</evidence>
<dbReference type="Gene3D" id="3.90.1680.10">
    <property type="entry name" value="SOS response associated peptidase-like"/>
    <property type="match status" value="2"/>
</dbReference>
<protein>
    <recommendedName>
        <fullName evidence="2">Abasic site processing protein HMCES</fullName>
    </recommendedName>
    <alternativeName>
        <fullName evidence="9">Embryonic stem cell-specific 5-hydroxymethylcytosine-binding protein</fullName>
    </alternativeName>
    <alternativeName>
        <fullName evidence="10">Peptidase HMCES</fullName>
    </alternativeName>
    <alternativeName>
        <fullName evidence="11">SRAP domain-containing protein 1</fullName>
    </alternativeName>
</protein>